<dbReference type="VEuPathDB" id="AmoebaDB:ACA1_118710"/>
<sequence length="397" mass="43522">MVTISQVPFCKSAYLVNAQRLLDASDARGALAVLRAQEAESSRKPLADEYVRARCIESWCHLKLNDNASLRTSIDEAKTPLRYMEPSDASLRLLDALDTEMKKRTNAALGAARAHLQKAANLTAASAKRTYYLLALSELSSAVALQPTSFECLLTRAEVNLELGKNQDALEDATRAFSRDPSSGQAAFLLGRSHQLLGSFYEAIDAFAAAERLFAQGQQKAKAKEASAAAHLALAKKVQTEVAGSGQQQYLLGNLAFSVPSSWTPDERPLMKAFLSSNKVMTPSVLVQQKEDVWIHGIEQLMDYVKSEFRPETTIAFPDYRFLDLDECMAGSREDLGLVTSRFRFSLEGHTIDVRTAWLVLGATLYTLTLSIDSRFGDAGSELWTALLASLVADSLL</sequence>
<dbReference type="Gene3D" id="1.25.40.10">
    <property type="entry name" value="Tetratricopeptide repeat domain"/>
    <property type="match status" value="1"/>
</dbReference>
<keyword evidence="2" id="KW-1185">Reference proteome</keyword>
<proteinExistence type="predicted"/>
<dbReference type="RefSeq" id="XP_004335180.1">
    <property type="nucleotide sequence ID" value="XM_004335132.1"/>
</dbReference>
<dbReference type="EMBL" id="KB008099">
    <property type="protein sequence ID" value="ELR13167.1"/>
    <property type="molecule type" value="Genomic_DNA"/>
</dbReference>
<dbReference type="Proteomes" id="UP000011083">
    <property type="component" value="Unassembled WGS sequence"/>
</dbReference>
<evidence type="ECO:0000313" key="1">
    <source>
        <dbReference type="EMBL" id="ELR13167.1"/>
    </source>
</evidence>
<dbReference type="KEGG" id="acan:ACA1_118710"/>
<dbReference type="AlphaFoldDB" id="L8GJI3"/>
<protein>
    <submittedName>
        <fullName evidence="1">Tetratricopeptide repeat domain containing protein</fullName>
    </submittedName>
</protein>
<gene>
    <name evidence="1" type="ORF">ACA1_118710</name>
</gene>
<dbReference type="GeneID" id="14913701"/>
<accession>L8GJI3</accession>
<dbReference type="Gene3D" id="3.40.1000.10">
    <property type="entry name" value="Mog1/PsbP, alpha/beta/alpha sandwich"/>
    <property type="match status" value="1"/>
</dbReference>
<evidence type="ECO:0000313" key="2">
    <source>
        <dbReference type="Proteomes" id="UP000011083"/>
    </source>
</evidence>
<dbReference type="InterPro" id="IPR011990">
    <property type="entry name" value="TPR-like_helical_dom_sf"/>
</dbReference>
<organism evidence="1 2">
    <name type="scientific">Acanthamoeba castellanii (strain ATCC 30010 / Neff)</name>
    <dbReference type="NCBI Taxonomy" id="1257118"/>
    <lineage>
        <taxon>Eukaryota</taxon>
        <taxon>Amoebozoa</taxon>
        <taxon>Discosea</taxon>
        <taxon>Longamoebia</taxon>
        <taxon>Centramoebida</taxon>
        <taxon>Acanthamoebidae</taxon>
        <taxon>Acanthamoeba</taxon>
    </lineage>
</organism>
<name>L8GJI3_ACACF</name>
<reference evidence="1 2" key="1">
    <citation type="journal article" date="2013" name="Genome Biol.">
        <title>Genome of Acanthamoeba castellanii highlights extensive lateral gene transfer and early evolution of tyrosine kinase signaling.</title>
        <authorList>
            <person name="Clarke M."/>
            <person name="Lohan A.J."/>
            <person name="Liu B."/>
            <person name="Lagkouvardos I."/>
            <person name="Roy S."/>
            <person name="Zafar N."/>
            <person name="Bertelli C."/>
            <person name="Schilde C."/>
            <person name="Kianianmomeni A."/>
            <person name="Burglin T.R."/>
            <person name="Frech C."/>
            <person name="Turcotte B."/>
            <person name="Kopec K.O."/>
            <person name="Synnott J.M."/>
            <person name="Choo C."/>
            <person name="Paponov I."/>
            <person name="Finkler A."/>
            <person name="Soon Heng Tan C."/>
            <person name="Hutchins A.P."/>
            <person name="Weinmeier T."/>
            <person name="Rattei T."/>
            <person name="Chu J.S."/>
            <person name="Gimenez G."/>
            <person name="Irimia M."/>
            <person name="Rigden D.J."/>
            <person name="Fitzpatrick D.A."/>
            <person name="Lorenzo-Morales J."/>
            <person name="Bateman A."/>
            <person name="Chiu C.H."/>
            <person name="Tang P."/>
            <person name="Hegemann P."/>
            <person name="Fromm H."/>
            <person name="Raoult D."/>
            <person name="Greub G."/>
            <person name="Miranda-Saavedra D."/>
            <person name="Chen N."/>
            <person name="Nash P."/>
            <person name="Ginger M.L."/>
            <person name="Horn M."/>
            <person name="Schaap P."/>
            <person name="Caler L."/>
            <person name="Loftus B."/>
        </authorList>
    </citation>
    <scope>NUCLEOTIDE SEQUENCE [LARGE SCALE GENOMIC DNA]</scope>
    <source>
        <strain evidence="1 2">Neff</strain>
    </source>
</reference>
<dbReference type="SUPFAM" id="SSF48452">
    <property type="entry name" value="TPR-like"/>
    <property type="match status" value="1"/>
</dbReference>